<gene>
    <name evidence="2" type="ORF">GCM10017786_01610</name>
</gene>
<accession>A0ABQ3ID28</accession>
<evidence type="ECO:0000313" key="3">
    <source>
        <dbReference type="Proteomes" id="UP000605897"/>
    </source>
</evidence>
<reference evidence="3" key="1">
    <citation type="journal article" date="2019" name="Int. J. Syst. Evol. Microbiol.">
        <title>The Global Catalogue of Microorganisms (GCM) 10K type strain sequencing project: providing services to taxonomists for standard genome sequencing and annotation.</title>
        <authorList>
            <consortium name="The Broad Institute Genomics Platform"/>
            <consortium name="The Broad Institute Genome Sequencing Center for Infectious Disease"/>
            <person name="Wu L."/>
            <person name="Ma J."/>
        </authorList>
    </citation>
    <scope>NUCLEOTIDE SEQUENCE [LARGE SCALE GENOMIC DNA]</scope>
    <source>
        <strain evidence="3">CGMCC 4.7677</strain>
    </source>
</reference>
<protein>
    <submittedName>
        <fullName evidence="2">Uncharacterized protein</fullName>
    </submittedName>
</protein>
<feature type="compositionally biased region" description="Low complexity" evidence="1">
    <location>
        <begin position="65"/>
        <end position="86"/>
    </location>
</feature>
<dbReference type="Proteomes" id="UP000605897">
    <property type="component" value="Unassembled WGS sequence"/>
</dbReference>
<comment type="caution">
    <text evidence="2">The sequence shown here is derived from an EMBL/GenBank/DDBJ whole genome shotgun (WGS) entry which is preliminary data.</text>
</comment>
<evidence type="ECO:0000256" key="1">
    <source>
        <dbReference type="SAM" id="MobiDB-lite"/>
    </source>
</evidence>
<proteinExistence type="predicted"/>
<feature type="region of interest" description="Disordered" evidence="1">
    <location>
        <begin position="52"/>
        <end position="86"/>
    </location>
</feature>
<keyword evidence="3" id="KW-1185">Reference proteome</keyword>
<sequence>MHGYLIAPPDLVDGFVAAHLSSGMHAPVIDQAVVGGLLWLSASTAGLHLVGRLREPASRPSPRCSTDARPTRSSATSTSSCRSSAARNGARYLFDIDLKDADVVSTNETIGYLESPRNLKPALPLSE</sequence>
<evidence type="ECO:0000313" key="2">
    <source>
        <dbReference type="EMBL" id="GHE76316.1"/>
    </source>
</evidence>
<dbReference type="EMBL" id="BNAU01000001">
    <property type="protein sequence ID" value="GHE76316.1"/>
    <property type="molecule type" value="Genomic_DNA"/>
</dbReference>
<organism evidence="2 3">
    <name type="scientific">Amycolatopsis deserti</name>
    <dbReference type="NCBI Taxonomy" id="185696"/>
    <lineage>
        <taxon>Bacteria</taxon>
        <taxon>Bacillati</taxon>
        <taxon>Actinomycetota</taxon>
        <taxon>Actinomycetes</taxon>
        <taxon>Pseudonocardiales</taxon>
        <taxon>Pseudonocardiaceae</taxon>
        <taxon>Amycolatopsis</taxon>
    </lineage>
</organism>
<name>A0ABQ3ID28_9PSEU</name>